<dbReference type="Proteomes" id="UP000813461">
    <property type="component" value="Unassembled WGS sequence"/>
</dbReference>
<evidence type="ECO:0000256" key="3">
    <source>
        <dbReference type="SAM" id="SignalP"/>
    </source>
</evidence>
<sequence length="253" mass="25456">MFSKTAIVALFAGLVAAQRTPVGEPSGNPITRPLLEVVPACKPFTITWQPTTPNPVSLVLLRGPSTNVVPLSTIVVGIPNSGSFVWTPASSLEPDVTRYGIQLIDDVTGQYQYSTQFGISKGPECDGFVASSVASTPYGGGYPASTPVPSSKASSSSKGGYPVSSPAPSSKANTTTIVTKTSSLVLSTGVPAGNSSVIQPSRSLSVPASLQSTASSTATATRSSGIPESTGAASSLQAGLSLAGAVAAFAFML</sequence>
<protein>
    <submittedName>
        <fullName evidence="5">Ser-Thr-rich glycosyl-phosphatidyl-inositol-anchored membrane family-domain-containing protein</fullName>
    </submittedName>
</protein>
<dbReference type="InterPro" id="IPR018466">
    <property type="entry name" value="Kre9/Knh1-like_N"/>
</dbReference>
<gene>
    <name evidence="5" type="ORF">FB567DRAFT_239940</name>
</gene>
<evidence type="ECO:0000259" key="4">
    <source>
        <dbReference type="Pfam" id="PF10342"/>
    </source>
</evidence>
<dbReference type="AlphaFoldDB" id="A0A8K0RGX1"/>
<evidence type="ECO:0000313" key="6">
    <source>
        <dbReference type="Proteomes" id="UP000813461"/>
    </source>
</evidence>
<dbReference type="PANTHER" id="PTHR40633">
    <property type="entry name" value="MATRIX PROTEIN, PUTATIVE (AFU_ORTHOLOGUE AFUA_8G05410)-RELATED"/>
    <property type="match status" value="1"/>
</dbReference>
<keyword evidence="1 3" id="KW-0732">Signal</keyword>
<dbReference type="OrthoDB" id="4094614at2759"/>
<dbReference type="Pfam" id="PF10342">
    <property type="entry name" value="Kre9_KNH"/>
    <property type="match status" value="1"/>
</dbReference>
<accession>A0A8K0RGX1</accession>
<dbReference type="PANTHER" id="PTHR40633:SF1">
    <property type="entry name" value="GPI ANCHORED SERINE-THREONINE RICH PROTEIN (AFU_ORTHOLOGUE AFUA_1G03630)"/>
    <property type="match status" value="1"/>
</dbReference>
<name>A0A8K0RGX1_9PLEO</name>
<evidence type="ECO:0000313" key="5">
    <source>
        <dbReference type="EMBL" id="KAH7092541.1"/>
    </source>
</evidence>
<organism evidence="5 6">
    <name type="scientific">Paraphoma chrysanthemicola</name>
    <dbReference type="NCBI Taxonomy" id="798071"/>
    <lineage>
        <taxon>Eukaryota</taxon>
        <taxon>Fungi</taxon>
        <taxon>Dikarya</taxon>
        <taxon>Ascomycota</taxon>
        <taxon>Pezizomycotina</taxon>
        <taxon>Dothideomycetes</taxon>
        <taxon>Pleosporomycetidae</taxon>
        <taxon>Pleosporales</taxon>
        <taxon>Pleosporineae</taxon>
        <taxon>Phaeosphaeriaceae</taxon>
        <taxon>Paraphoma</taxon>
    </lineage>
</organism>
<reference evidence="5" key="1">
    <citation type="journal article" date="2021" name="Nat. Commun.">
        <title>Genetic determinants of endophytism in the Arabidopsis root mycobiome.</title>
        <authorList>
            <person name="Mesny F."/>
            <person name="Miyauchi S."/>
            <person name="Thiergart T."/>
            <person name="Pickel B."/>
            <person name="Atanasova L."/>
            <person name="Karlsson M."/>
            <person name="Huettel B."/>
            <person name="Barry K.W."/>
            <person name="Haridas S."/>
            <person name="Chen C."/>
            <person name="Bauer D."/>
            <person name="Andreopoulos W."/>
            <person name="Pangilinan J."/>
            <person name="LaButti K."/>
            <person name="Riley R."/>
            <person name="Lipzen A."/>
            <person name="Clum A."/>
            <person name="Drula E."/>
            <person name="Henrissat B."/>
            <person name="Kohler A."/>
            <person name="Grigoriev I.V."/>
            <person name="Martin F.M."/>
            <person name="Hacquard S."/>
        </authorList>
    </citation>
    <scope>NUCLEOTIDE SEQUENCE</scope>
    <source>
        <strain evidence="5">MPI-SDFR-AT-0120</strain>
    </source>
</reference>
<feature type="chain" id="PRO_5035457716" evidence="3">
    <location>
        <begin position="18"/>
        <end position="253"/>
    </location>
</feature>
<evidence type="ECO:0000256" key="2">
    <source>
        <dbReference type="SAM" id="MobiDB-lite"/>
    </source>
</evidence>
<feature type="region of interest" description="Disordered" evidence="2">
    <location>
        <begin position="139"/>
        <end position="174"/>
    </location>
</feature>
<dbReference type="EMBL" id="JAGMVJ010000003">
    <property type="protein sequence ID" value="KAH7092541.1"/>
    <property type="molecule type" value="Genomic_DNA"/>
</dbReference>
<feature type="domain" description="Yeast cell wall synthesis Kre9/Knh1-like N-terminal" evidence="4">
    <location>
        <begin position="36"/>
        <end position="119"/>
    </location>
</feature>
<dbReference type="InterPro" id="IPR052982">
    <property type="entry name" value="SRP1/TIP1-like"/>
</dbReference>
<feature type="signal peptide" evidence="3">
    <location>
        <begin position="1"/>
        <end position="17"/>
    </location>
</feature>
<comment type="caution">
    <text evidence="5">The sequence shown here is derived from an EMBL/GenBank/DDBJ whole genome shotgun (WGS) entry which is preliminary data.</text>
</comment>
<proteinExistence type="predicted"/>
<keyword evidence="6" id="KW-1185">Reference proteome</keyword>
<evidence type="ECO:0000256" key="1">
    <source>
        <dbReference type="ARBA" id="ARBA00022729"/>
    </source>
</evidence>
<feature type="compositionally biased region" description="Low complexity" evidence="2">
    <location>
        <begin position="143"/>
        <end position="166"/>
    </location>
</feature>